<feature type="region of interest" description="Disordered" evidence="1">
    <location>
        <begin position="1"/>
        <end position="36"/>
    </location>
</feature>
<keyword evidence="3" id="KW-1185">Reference proteome</keyword>
<evidence type="ECO:0000256" key="1">
    <source>
        <dbReference type="SAM" id="MobiDB-lite"/>
    </source>
</evidence>
<protein>
    <submittedName>
        <fullName evidence="2">Uncharacterized protein</fullName>
    </submittedName>
</protein>
<dbReference type="Proteomes" id="UP001604277">
    <property type="component" value="Unassembled WGS sequence"/>
</dbReference>
<dbReference type="AlphaFoldDB" id="A0ABD1TQA7"/>
<name>A0ABD1TQA7_9LAMI</name>
<reference evidence="3" key="1">
    <citation type="submission" date="2024-07" db="EMBL/GenBank/DDBJ databases">
        <title>Two chromosome-level genome assemblies of Korean endemic species Abeliophyllum distichum and Forsythia ovata (Oleaceae).</title>
        <authorList>
            <person name="Jang H."/>
        </authorList>
    </citation>
    <scope>NUCLEOTIDE SEQUENCE [LARGE SCALE GENOMIC DNA]</scope>
</reference>
<proteinExistence type="predicted"/>
<sequence>MEDEDIVGDFRRAKRGRETPLQEAGETTPTPRGVTRTFIPSPYGWIERINIGSRQDELDPANLEKLPTPSAIAVTSVHKYWTSTWVKTVDNAELLEMLKLAEMYTS</sequence>
<gene>
    <name evidence="2" type="ORF">Fot_28887</name>
</gene>
<comment type="caution">
    <text evidence="2">The sequence shown here is derived from an EMBL/GenBank/DDBJ whole genome shotgun (WGS) entry which is preliminary data.</text>
</comment>
<evidence type="ECO:0000313" key="3">
    <source>
        <dbReference type="Proteomes" id="UP001604277"/>
    </source>
</evidence>
<accession>A0ABD1TQA7</accession>
<evidence type="ECO:0000313" key="2">
    <source>
        <dbReference type="EMBL" id="KAL2514916.1"/>
    </source>
</evidence>
<dbReference type="EMBL" id="JBFOLJ010000008">
    <property type="protein sequence ID" value="KAL2514916.1"/>
    <property type="molecule type" value="Genomic_DNA"/>
</dbReference>
<feature type="compositionally biased region" description="Basic and acidic residues" evidence="1">
    <location>
        <begin position="8"/>
        <end position="20"/>
    </location>
</feature>
<organism evidence="2 3">
    <name type="scientific">Forsythia ovata</name>
    <dbReference type="NCBI Taxonomy" id="205694"/>
    <lineage>
        <taxon>Eukaryota</taxon>
        <taxon>Viridiplantae</taxon>
        <taxon>Streptophyta</taxon>
        <taxon>Embryophyta</taxon>
        <taxon>Tracheophyta</taxon>
        <taxon>Spermatophyta</taxon>
        <taxon>Magnoliopsida</taxon>
        <taxon>eudicotyledons</taxon>
        <taxon>Gunneridae</taxon>
        <taxon>Pentapetalae</taxon>
        <taxon>asterids</taxon>
        <taxon>lamiids</taxon>
        <taxon>Lamiales</taxon>
        <taxon>Oleaceae</taxon>
        <taxon>Forsythieae</taxon>
        <taxon>Forsythia</taxon>
    </lineage>
</organism>